<organism evidence="1 2">
    <name type="scientific">Massarina eburnea CBS 473.64</name>
    <dbReference type="NCBI Taxonomy" id="1395130"/>
    <lineage>
        <taxon>Eukaryota</taxon>
        <taxon>Fungi</taxon>
        <taxon>Dikarya</taxon>
        <taxon>Ascomycota</taxon>
        <taxon>Pezizomycotina</taxon>
        <taxon>Dothideomycetes</taxon>
        <taxon>Pleosporomycetidae</taxon>
        <taxon>Pleosporales</taxon>
        <taxon>Massarineae</taxon>
        <taxon>Massarinaceae</taxon>
        <taxon>Massarina</taxon>
    </lineage>
</organism>
<accession>A0A6A6S5K4</accession>
<sequence>MKIDGLTHSLSIPTHLQRPSGKYGSSIPSLLRLQVDTLDLKFLLASGDIELSGRDIIPAPPPLSLVLRYDGEESRFIGKESSHNTAEQWEKLCHYILQHGTYMCSLKHEERGRMGVCAARVVSWGAAPSYHGSKEVEIRWVEKKTPVKDLMKKGTKWLSGKLELGKKTGN</sequence>
<evidence type="ECO:0000313" key="2">
    <source>
        <dbReference type="Proteomes" id="UP000799753"/>
    </source>
</evidence>
<dbReference type="AlphaFoldDB" id="A0A6A6S5K4"/>
<dbReference type="OrthoDB" id="10612261at2759"/>
<name>A0A6A6S5K4_9PLEO</name>
<dbReference type="Proteomes" id="UP000799753">
    <property type="component" value="Unassembled WGS sequence"/>
</dbReference>
<keyword evidence="2" id="KW-1185">Reference proteome</keyword>
<gene>
    <name evidence="1" type="ORF">P280DRAFT_515352</name>
</gene>
<reference evidence="1" key="1">
    <citation type="journal article" date="2020" name="Stud. Mycol.">
        <title>101 Dothideomycetes genomes: a test case for predicting lifestyles and emergence of pathogens.</title>
        <authorList>
            <person name="Haridas S."/>
            <person name="Albert R."/>
            <person name="Binder M."/>
            <person name="Bloem J."/>
            <person name="Labutti K."/>
            <person name="Salamov A."/>
            <person name="Andreopoulos B."/>
            <person name="Baker S."/>
            <person name="Barry K."/>
            <person name="Bills G."/>
            <person name="Bluhm B."/>
            <person name="Cannon C."/>
            <person name="Castanera R."/>
            <person name="Culley D."/>
            <person name="Daum C."/>
            <person name="Ezra D."/>
            <person name="Gonzalez J."/>
            <person name="Henrissat B."/>
            <person name="Kuo A."/>
            <person name="Liang C."/>
            <person name="Lipzen A."/>
            <person name="Lutzoni F."/>
            <person name="Magnuson J."/>
            <person name="Mondo S."/>
            <person name="Nolan M."/>
            <person name="Ohm R."/>
            <person name="Pangilinan J."/>
            <person name="Park H.-J."/>
            <person name="Ramirez L."/>
            <person name="Alfaro M."/>
            <person name="Sun H."/>
            <person name="Tritt A."/>
            <person name="Yoshinaga Y."/>
            <person name="Zwiers L.-H."/>
            <person name="Turgeon B."/>
            <person name="Goodwin S."/>
            <person name="Spatafora J."/>
            <person name="Crous P."/>
            <person name="Grigoriev I."/>
        </authorList>
    </citation>
    <scope>NUCLEOTIDE SEQUENCE</scope>
    <source>
        <strain evidence="1">CBS 473.64</strain>
    </source>
</reference>
<protein>
    <submittedName>
        <fullName evidence="1">Uncharacterized protein</fullName>
    </submittedName>
</protein>
<dbReference type="EMBL" id="MU006780">
    <property type="protein sequence ID" value="KAF2642895.1"/>
    <property type="molecule type" value="Genomic_DNA"/>
</dbReference>
<proteinExistence type="predicted"/>
<evidence type="ECO:0000313" key="1">
    <source>
        <dbReference type="EMBL" id="KAF2642895.1"/>
    </source>
</evidence>